<feature type="domain" description="FAD-binding" evidence="2">
    <location>
        <begin position="10"/>
        <end position="356"/>
    </location>
</feature>
<evidence type="ECO:0000313" key="3">
    <source>
        <dbReference type="EMBL" id="GIF79088.1"/>
    </source>
</evidence>
<dbReference type="InterPro" id="IPR036188">
    <property type="entry name" value="FAD/NAD-bd_sf"/>
</dbReference>
<evidence type="ECO:0000313" key="4">
    <source>
        <dbReference type="Proteomes" id="UP000601223"/>
    </source>
</evidence>
<dbReference type="PANTHER" id="PTHR43476">
    <property type="entry name" value="3-(3-HYDROXY-PHENYL)PROPIONATE/3-HYDROXYCINNAMIC ACID HYDROXYLASE"/>
    <property type="match status" value="1"/>
</dbReference>
<evidence type="ECO:0000256" key="1">
    <source>
        <dbReference type="ARBA" id="ARBA00023002"/>
    </source>
</evidence>
<dbReference type="InterPro" id="IPR050631">
    <property type="entry name" value="PheA/TfdB_FAD_monoxygenase"/>
</dbReference>
<protein>
    <recommendedName>
        <fullName evidence="2">FAD-binding domain-containing protein</fullName>
    </recommendedName>
</protein>
<dbReference type="InterPro" id="IPR002938">
    <property type="entry name" value="FAD-bd"/>
</dbReference>
<dbReference type="PANTHER" id="PTHR43476:SF5">
    <property type="entry name" value="FAD-DEPENDENT MONOOXYGENASE"/>
    <property type="match status" value="1"/>
</dbReference>
<dbReference type="PRINTS" id="PR00420">
    <property type="entry name" value="RNGMNOXGNASE"/>
</dbReference>
<proteinExistence type="predicted"/>
<dbReference type="Gene3D" id="3.50.50.60">
    <property type="entry name" value="FAD/NAD(P)-binding domain"/>
    <property type="match status" value="2"/>
</dbReference>
<accession>A0A8J3JEB3</accession>
<dbReference type="Proteomes" id="UP000601223">
    <property type="component" value="Unassembled WGS sequence"/>
</dbReference>
<sequence>MADRDSDVLTDVCVIGGGPAGLALALLLARSGVDVTVVEKSSSFERAFRGEILQPGGLAVLEELGVLQAARNRGSHVHDRFQLLSGGKAILGVDYKAMPGPYNYMLSVPQQNILEELLAACRREPAFRYLAGTRVTDLVRDGGAVRGAVVSGPRGTRNVRARCVVGADGRYSKTRQLSGIPYDRRDVFTFDLLWFKLPATGEPLRDVTIRGGGGRMLLSYSSYPEGVQLGWALPHGGYRAFAARPFTEFRDQLCQAAPEYAGRIYERVRGLTDLSLLDVFAGTAREWARDGLLLIGDAAHTHSPLGAQGLNLALQDAVLAHPVLLKALRRSGPVDAAALADYTAPRTADIRKVLKFQHIQAKGMLGSRSKAVEAGRHLMASIVHRTPIGHKLTKMVAFGNPACRVRTDLYASAGAARPAPPA</sequence>
<dbReference type="GO" id="GO:0016491">
    <property type="term" value="F:oxidoreductase activity"/>
    <property type="evidence" value="ECO:0007669"/>
    <property type="project" value="UniProtKB-KW"/>
</dbReference>
<reference evidence="3 4" key="1">
    <citation type="submission" date="2021-01" db="EMBL/GenBank/DDBJ databases">
        <title>Whole genome shotgun sequence of Catellatospora bangladeshensis NBRC 107357.</title>
        <authorList>
            <person name="Komaki H."/>
            <person name="Tamura T."/>
        </authorList>
    </citation>
    <scope>NUCLEOTIDE SEQUENCE [LARGE SCALE GENOMIC DNA]</scope>
    <source>
        <strain evidence="3 4">NBRC 107357</strain>
    </source>
</reference>
<dbReference type="Pfam" id="PF01494">
    <property type="entry name" value="FAD_binding_3"/>
    <property type="match status" value="1"/>
</dbReference>
<organism evidence="3 4">
    <name type="scientific">Catellatospora bangladeshensis</name>
    <dbReference type="NCBI Taxonomy" id="310355"/>
    <lineage>
        <taxon>Bacteria</taxon>
        <taxon>Bacillati</taxon>
        <taxon>Actinomycetota</taxon>
        <taxon>Actinomycetes</taxon>
        <taxon>Micromonosporales</taxon>
        <taxon>Micromonosporaceae</taxon>
        <taxon>Catellatospora</taxon>
    </lineage>
</organism>
<name>A0A8J3JEB3_9ACTN</name>
<gene>
    <name evidence="3" type="ORF">Cba03nite_04370</name>
</gene>
<keyword evidence="1" id="KW-0560">Oxidoreductase</keyword>
<dbReference type="AlphaFoldDB" id="A0A8J3JEB3"/>
<evidence type="ECO:0000259" key="2">
    <source>
        <dbReference type="Pfam" id="PF01494"/>
    </source>
</evidence>
<comment type="caution">
    <text evidence="3">The sequence shown here is derived from an EMBL/GenBank/DDBJ whole genome shotgun (WGS) entry which is preliminary data.</text>
</comment>
<dbReference type="GO" id="GO:0071949">
    <property type="term" value="F:FAD binding"/>
    <property type="evidence" value="ECO:0007669"/>
    <property type="project" value="InterPro"/>
</dbReference>
<dbReference type="EMBL" id="BONF01000004">
    <property type="protein sequence ID" value="GIF79088.1"/>
    <property type="molecule type" value="Genomic_DNA"/>
</dbReference>
<keyword evidence="4" id="KW-1185">Reference proteome</keyword>
<dbReference type="SUPFAM" id="SSF51905">
    <property type="entry name" value="FAD/NAD(P)-binding domain"/>
    <property type="match status" value="1"/>
</dbReference>
<dbReference type="RefSeq" id="WP_203741101.1">
    <property type="nucleotide sequence ID" value="NZ_BONF01000004.1"/>
</dbReference>